<feature type="transmembrane region" description="Helical" evidence="22">
    <location>
        <begin position="57"/>
        <end position="76"/>
    </location>
</feature>
<comment type="similarity">
    <text evidence="16">Belongs to the SEDS family. FtsW subfamily.</text>
</comment>
<comment type="pathway">
    <text evidence="2">Cell wall biogenesis; peptidoglycan biosynthesis.</text>
</comment>
<feature type="transmembrane region" description="Helical" evidence="22">
    <location>
        <begin position="180"/>
        <end position="196"/>
    </location>
</feature>
<dbReference type="EMBL" id="CP002400">
    <property type="protein sequence ID" value="ADU27569.1"/>
    <property type="molecule type" value="Genomic_DNA"/>
</dbReference>
<dbReference type="PANTHER" id="PTHR30474:SF2">
    <property type="entry name" value="PEPTIDOGLYCAN GLYCOSYLTRANSFERASE FTSW-RELATED"/>
    <property type="match status" value="1"/>
</dbReference>
<keyword evidence="8" id="KW-0133">Cell shape</keyword>
<evidence type="ECO:0000256" key="6">
    <source>
        <dbReference type="ARBA" id="ARBA00022679"/>
    </source>
</evidence>
<organism evidence="23 24">
    <name type="scientific">Ethanoligenens harbinense (strain DSM 18485 / JCM 12961 / CGMCC 1.5033 / YUAN-3)</name>
    <dbReference type="NCBI Taxonomy" id="663278"/>
    <lineage>
        <taxon>Bacteria</taxon>
        <taxon>Bacillati</taxon>
        <taxon>Bacillota</taxon>
        <taxon>Clostridia</taxon>
        <taxon>Eubacteriales</taxon>
        <taxon>Oscillospiraceae</taxon>
        <taxon>Ethanoligenens</taxon>
    </lineage>
</organism>
<evidence type="ECO:0000256" key="5">
    <source>
        <dbReference type="ARBA" id="ARBA00022676"/>
    </source>
</evidence>
<dbReference type="GO" id="GO:0015648">
    <property type="term" value="F:lipid-linked peptidoglycan transporter activity"/>
    <property type="evidence" value="ECO:0007669"/>
    <property type="project" value="TreeGrafter"/>
</dbReference>
<evidence type="ECO:0000256" key="13">
    <source>
        <dbReference type="ARBA" id="ARBA00023316"/>
    </source>
</evidence>
<keyword evidence="11 22" id="KW-0472">Membrane</keyword>
<reference evidence="23 24" key="1">
    <citation type="submission" date="2010-12" db="EMBL/GenBank/DDBJ databases">
        <title>Complete sequence of Ethanoligenens harbinense YUAN-3.</title>
        <authorList>
            <person name="Lucas S."/>
            <person name="Copeland A."/>
            <person name="Lapidus A."/>
            <person name="Cheng J.-F."/>
            <person name="Bruce D."/>
            <person name="Goodwin L."/>
            <person name="Pitluck S."/>
            <person name="Chertkov O."/>
            <person name="Misra M."/>
            <person name="Detter J.C."/>
            <person name="Han C."/>
            <person name="Tapia R."/>
            <person name="Land M."/>
            <person name="Hauser L."/>
            <person name="Jeffries C."/>
            <person name="Kyrpides N."/>
            <person name="Ivanova N."/>
            <person name="Mikhailova N."/>
            <person name="Wang A."/>
            <person name="Mouttaki H."/>
            <person name="He Z."/>
            <person name="Zhou J."/>
            <person name="Hemme C.L."/>
            <person name="Woyke T."/>
        </authorList>
    </citation>
    <scope>NUCLEOTIDE SEQUENCE [LARGE SCALE GENOMIC DNA]</scope>
    <source>
        <strain evidence="24">DSM 18485 / JCM 12961 / CGMCC 1.5033 / YUAN-3</strain>
    </source>
</reference>
<comment type="function">
    <text evidence="21">Peptidoglycan polymerase that is essential for cell division.</text>
</comment>
<evidence type="ECO:0000256" key="15">
    <source>
        <dbReference type="ARBA" id="ARBA00033270"/>
    </source>
</evidence>
<feature type="transmembrane region" description="Helical" evidence="22">
    <location>
        <begin position="157"/>
        <end position="174"/>
    </location>
</feature>
<evidence type="ECO:0000256" key="20">
    <source>
        <dbReference type="ARBA" id="ARBA00049902"/>
    </source>
</evidence>
<dbReference type="InterPro" id="IPR001182">
    <property type="entry name" value="FtsW/RodA"/>
</dbReference>
<dbReference type="HOGENOM" id="CLU_029243_1_0_9"/>
<feature type="transmembrane region" description="Helical" evidence="22">
    <location>
        <begin position="357"/>
        <end position="378"/>
    </location>
</feature>
<evidence type="ECO:0000256" key="14">
    <source>
        <dbReference type="ARBA" id="ARBA00032370"/>
    </source>
</evidence>
<keyword evidence="10 22" id="KW-1133">Transmembrane helix</keyword>
<feature type="transmembrane region" description="Helical" evidence="22">
    <location>
        <begin position="323"/>
        <end position="345"/>
    </location>
</feature>
<evidence type="ECO:0000256" key="17">
    <source>
        <dbReference type="ARBA" id="ARBA00041185"/>
    </source>
</evidence>
<evidence type="ECO:0000256" key="16">
    <source>
        <dbReference type="ARBA" id="ARBA00038053"/>
    </source>
</evidence>
<keyword evidence="24" id="KW-1185">Reference proteome</keyword>
<dbReference type="RefSeq" id="WP_013485917.1">
    <property type="nucleotide sequence ID" value="NC_014828.1"/>
</dbReference>
<dbReference type="AlphaFoldDB" id="E6U397"/>
<evidence type="ECO:0000313" key="24">
    <source>
        <dbReference type="Proteomes" id="UP000001551"/>
    </source>
</evidence>
<keyword evidence="4" id="KW-0132">Cell division</keyword>
<accession>E6U397</accession>
<dbReference type="PANTHER" id="PTHR30474">
    <property type="entry name" value="CELL CYCLE PROTEIN"/>
    <property type="match status" value="1"/>
</dbReference>
<dbReference type="GO" id="GO:0051301">
    <property type="term" value="P:cell division"/>
    <property type="evidence" value="ECO:0007669"/>
    <property type="project" value="UniProtKB-KW"/>
</dbReference>
<evidence type="ECO:0000256" key="10">
    <source>
        <dbReference type="ARBA" id="ARBA00022989"/>
    </source>
</evidence>
<evidence type="ECO:0000256" key="12">
    <source>
        <dbReference type="ARBA" id="ARBA00023306"/>
    </source>
</evidence>
<evidence type="ECO:0000256" key="21">
    <source>
        <dbReference type="ARBA" id="ARBA00049966"/>
    </source>
</evidence>
<comment type="subcellular location">
    <subcellularLocation>
        <location evidence="1">Cell membrane</location>
        <topology evidence="1">Multi-pass membrane protein</topology>
    </subcellularLocation>
</comment>
<protein>
    <recommendedName>
        <fullName evidence="17">Probable peptidoglycan glycosyltransferase FtsW</fullName>
        <ecNumber evidence="19">2.4.99.28</ecNumber>
    </recommendedName>
    <alternativeName>
        <fullName evidence="18">Cell division protein FtsW</fullName>
    </alternativeName>
    <alternativeName>
        <fullName evidence="15">Cell wall polymerase</fullName>
    </alternativeName>
    <alternativeName>
        <fullName evidence="14">Peptidoglycan polymerase</fullName>
    </alternativeName>
</protein>
<evidence type="ECO:0000256" key="18">
    <source>
        <dbReference type="ARBA" id="ARBA00041418"/>
    </source>
</evidence>
<dbReference type="GO" id="GO:0032153">
    <property type="term" value="C:cell division site"/>
    <property type="evidence" value="ECO:0007669"/>
    <property type="project" value="TreeGrafter"/>
</dbReference>
<dbReference type="NCBIfam" id="TIGR02614">
    <property type="entry name" value="ftsW"/>
    <property type="match status" value="1"/>
</dbReference>
<evidence type="ECO:0000256" key="3">
    <source>
        <dbReference type="ARBA" id="ARBA00022475"/>
    </source>
</evidence>
<dbReference type="Proteomes" id="UP000001551">
    <property type="component" value="Chromosome"/>
</dbReference>
<dbReference type="eggNOG" id="COG0772">
    <property type="taxonomic scope" value="Bacteria"/>
</dbReference>
<dbReference type="Pfam" id="PF01098">
    <property type="entry name" value="FTSW_RODA_SPOVE"/>
    <property type="match status" value="1"/>
</dbReference>
<sequence length="387" mass="42908">MTAAGSRQRLQKKKQLLRGGFDLPLFVLVMIILMLGLVMMFSASYADGYYNHHGDGFYYIKRQGLWAALGLVVMYIMARVDYHRLRKFVLPVMAVTYLLLGVVLFTHPINGVRRWIDVGPINIQPSEIAKFAVVLLFAHLIAKFSNKRRNKMQTFKYGVAPFVLVLASVAALMIKEPHLSGTILILGIGCVMMFVGGTRIRWFVVGLSLAGAALLGMVLFTKVIVYAKNRLVYWLDPFKDPQHHGWQTIQSLYAIGSGGIMGLGLGNSRQKYLYVSEPQNDFVFPILCEELGLVGAVLVIVLFALLVWRGYVIAMRAPDRFGALMAVGLTTQVGLQAILNIAVTTNTIPNTGISLPFFSYGGSSLLMLLFQMGVILSISRYSSIEQT</sequence>
<proteinExistence type="inferred from homology"/>
<evidence type="ECO:0000313" key="23">
    <source>
        <dbReference type="EMBL" id="ADU27569.1"/>
    </source>
</evidence>
<evidence type="ECO:0000256" key="9">
    <source>
        <dbReference type="ARBA" id="ARBA00022984"/>
    </source>
</evidence>
<dbReference type="InterPro" id="IPR013437">
    <property type="entry name" value="FtsW"/>
</dbReference>
<dbReference type="GO" id="GO:0005886">
    <property type="term" value="C:plasma membrane"/>
    <property type="evidence" value="ECO:0007669"/>
    <property type="project" value="UniProtKB-SubCell"/>
</dbReference>
<keyword evidence="9" id="KW-0573">Peptidoglycan synthesis</keyword>
<feature type="transmembrane region" description="Helical" evidence="22">
    <location>
        <begin position="21"/>
        <end position="45"/>
    </location>
</feature>
<dbReference type="GO" id="GO:0009252">
    <property type="term" value="P:peptidoglycan biosynthetic process"/>
    <property type="evidence" value="ECO:0007669"/>
    <property type="project" value="UniProtKB-KW"/>
</dbReference>
<keyword evidence="5" id="KW-0328">Glycosyltransferase</keyword>
<evidence type="ECO:0000256" key="22">
    <source>
        <dbReference type="SAM" id="Phobius"/>
    </source>
</evidence>
<dbReference type="GO" id="GO:0008360">
    <property type="term" value="P:regulation of cell shape"/>
    <property type="evidence" value="ECO:0007669"/>
    <property type="project" value="UniProtKB-KW"/>
</dbReference>
<evidence type="ECO:0000256" key="8">
    <source>
        <dbReference type="ARBA" id="ARBA00022960"/>
    </source>
</evidence>
<gene>
    <name evidence="23" type="ordered locus">Ethha_2052</name>
</gene>
<dbReference type="STRING" id="663278.Ethha_2052"/>
<evidence type="ECO:0000256" key="2">
    <source>
        <dbReference type="ARBA" id="ARBA00004752"/>
    </source>
</evidence>
<evidence type="ECO:0000256" key="11">
    <source>
        <dbReference type="ARBA" id="ARBA00023136"/>
    </source>
</evidence>
<keyword evidence="6" id="KW-0808">Transferase</keyword>
<dbReference type="GO" id="GO:0071555">
    <property type="term" value="P:cell wall organization"/>
    <property type="evidence" value="ECO:0007669"/>
    <property type="project" value="UniProtKB-KW"/>
</dbReference>
<keyword evidence="13" id="KW-0961">Cell wall biogenesis/degradation</keyword>
<keyword evidence="3" id="KW-1003">Cell membrane</keyword>
<feature type="transmembrane region" description="Helical" evidence="22">
    <location>
        <begin position="128"/>
        <end position="145"/>
    </location>
</feature>
<dbReference type="GO" id="GO:0008955">
    <property type="term" value="F:peptidoglycan glycosyltransferase activity"/>
    <property type="evidence" value="ECO:0007669"/>
    <property type="project" value="UniProtKB-EC"/>
</dbReference>
<evidence type="ECO:0000256" key="1">
    <source>
        <dbReference type="ARBA" id="ARBA00004651"/>
    </source>
</evidence>
<name>E6U397_ETHHY</name>
<keyword evidence="12" id="KW-0131">Cell cycle</keyword>
<evidence type="ECO:0000256" key="7">
    <source>
        <dbReference type="ARBA" id="ARBA00022692"/>
    </source>
</evidence>
<comment type="catalytic activity">
    <reaction evidence="20">
        <text>[GlcNAc-(1-&gt;4)-Mur2Ac(oyl-L-Ala-gamma-D-Glu-L-Lys-D-Ala-D-Ala)](n)-di-trans,octa-cis-undecaprenyl diphosphate + beta-D-GlcNAc-(1-&gt;4)-Mur2Ac(oyl-L-Ala-gamma-D-Glu-L-Lys-D-Ala-D-Ala)-di-trans,octa-cis-undecaprenyl diphosphate = [GlcNAc-(1-&gt;4)-Mur2Ac(oyl-L-Ala-gamma-D-Glu-L-Lys-D-Ala-D-Ala)](n+1)-di-trans,octa-cis-undecaprenyl diphosphate + di-trans,octa-cis-undecaprenyl diphosphate + H(+)</text>
        <dbReference type="Rhea" id="RHEA:23708"/>
        <dbReference type="Rhea" id="RHEA-COMP:9602"/>
        <dbReference type="Rhea" id="RHEA-COMP:9603"/>
        <dbReference type="ChEBI" id="CHEBI:15378"/>
        <dbReference type="ChEBI" id="CHEBI:58405"/>
        <dbReference type="ChEBI" id="CHEBI:60033"/>
        <dbReference type="ChEBI" id="CHEBI:78435"/>
        <dbReference type="EC" id="2.4.99.28"/>
    </reaction>
</comment>
<feature type="transmembrane region" description="Helical" evidence="22">
    <location>
        <begin position="203"/>
        <end position="227"/>
    </location>
</feature>
<evidence type="ECO:0000256" key="19">
    <source>
        <dbReference type="ARBA" id="ARBA00044770"/>
    </source>
</evidence>
<keyword evidence="7 22" id="KW-0812">Transmembrane</keyword>
<evidence type="ECO:0000256" key="4">
    <source>
        <dbReference type="ARBA" id="ARBA00022618"/>
    </source>
</evidence>
<dbReference type="EC" id="2.4.99.28" evidence="19"/>
<feature type="transmembrane region" description="Helical" evidence="22">
    <location>
        <begin position="88"/>
        <end position="108"/>
    </location>
</feature>
<feature type="transmembrane region" description="Helical" evidence="22">
    <location>
        <begin position="291"/>
        <end position="311"/>
    </location>
</feature>
<dbReference type="KEGG" id="eha:Ethha_2052"/>